<evidence type="ECO:0000313" key="1">
    <source>
        <dbReference type="EMBL" id="KAG0582123.1"/>
    </source>
</evidence>
<keyword evidence="2" id="KW-1185">Reference proteome</keyword>
<reference evidence="1" key="1">
    <citation type="submission" date="2020-06" db="EMBL/GenBank/DDBJ databases">
        <title>WGS assembly of Ceratodon purpureus strain R40.</title>
        <authorList>
            <person name="Carey S.B."/>
            <person name="Jenkins J."/>
            <person name="Shu S."/>
            <person name="Lovell J.T."/>
            <person name="Sreedasyam A."/>
            <person name="Maumus F."/>
            <person name="Tiley G.P."/>
            <person name="Fernandez-Pozo N."/>
            <person name="Barry K."/>
            <person name="Chen C."/>
            <person name="Wang M."/>
            <person name="Lipzen A."/>
            <person name="Daum C."/>
            <person name="Saski C.A."/>
            <person name="Payton A.C."/>
            <person name="Mcbreen J.C."/>
            <person name="Conrad R.E."/>
            <person name="Kollar L.M."/>
            <person name="Olsson S."/>
            <person name="Huttunen S."/>
            <person name="Landis J.B."/>
            <person name="Wickett N.J."/>
            <person name="Johnson M.G."/>
            <person name="Rensing S.A."/>
            <person name="Grimwood J."/>
            <person name="Schmutz J."/>
            <person name="Mcdaniel S.F."/>
        </authorList>
    </citation>
    <scope>NUCLEOTIDE SEQUENCE</scope>
    <source>
        <strain evidence="1">R40</strain>
    </source>
</reference>
<proteinExistence type="predicted"/>
<organism evidence="1 2">
    <name type="scientific">Ceratodon purpureus</name>
    <name type="common">Fire moss</name>
    <name type="synonym">Dicranum purpureum</name>
    <dbReference type="NCBI Taxonomy" id="3225"/>
    <lineage>
        <taxon>Eukaryota</taxon>
        <taxon>Viridiplantae</taxon>
        <taxon>Streptophyta</taxon>
        <taxon>Embryophyta</taxon>
        <taxon>Bryophyta</taxon>
        <taxon>Bryophytina</taxon>
        <taxon>Bryopsida</taxon>
        <taxon>Dicranidae</taxon>
        <taxon>Pseudoditrichales</taxon>
        <taxon>Ditrichaceae</taxon>
        <taxon>Ceratodon</taxon>
    </lineage>
</organism>
<dbReference type="AlphaFoldDB" id="A0A8T0II35"/>
<evidence type="ECO:0000313" key="2">
    <source>
        <dbReference type="Proteomes" id="UP000822688"/>
    </source>
</evidence>
<accession>A0A8T0II35</accession>
<protein>
    <submittedName>
        <fullName evidence="1">Uncharacterized protein</fullName>
    </submittedName>
</protein>
<comment type="caution">
    <text evidence="1">The sequence shown here is derived from an EMBL/GenBank/DDBJ whole genome shotgun (WGS) entry which is preliminary data.</text>
</comment>
<dbReference type="EMBL" id="CM026423">
    <property type="protein sequence ID" value="KAG0582123.1"/>
    <property type="molecule type" value="Genomic_DNA"/>
</dbReference>
<dbReference type="Proteomes" id="UP000822688">
    <property type="component" value="Chromosome 3"/>
</dbReference>
<sequence length="111" mass="12616">MNEMHQKRMACELIEKDQLCQAHCSWFGYHHHHHHPRLLSSSPPPLFCCVQNNCGDVLLCIDPDHLPPWWPVHPLKRINPPVPVGSWHPASLAPDAARIAQAPECRSVCKP</sequence>
<name>A0A8T0II35_CERPU</name>
<gene>
    <name evidence="1" type="ORF">KC19_3G035900</name>
</gene>